<comment type="caution">
    <text evidence="1">The sequence shown here is derived from an EMBL/GenBank/DDBJ whole genome shotgun (WGS) entry which is preliminary data.</text>
</comment>
<proteinExistence type="predicted"/>
<accession>A0A7C3UYW6</accession>
<protein>
    <submittedName>
        <fullName evidence="1">Uncharacterized protein</fullName>
    </submittedName>
</protein>
<reference evidence="1" key="1">
    <citation type="journal article" date="2020" name="mSystems">
        <title>Genome- and Community-Level Interaction Insights into Carbon Utilization and Element Cycling Functions of Hydrothermarchaeota in Hydrothermal Sediment.</title>
        <authorList>
            <person name="Zhou Z."/>
            <person name="Liu Y."/>
            <person name="Xu W."/>
            <person name="Pan J."/>
            <person name="Luo Z.H."/>
            <person name="Li M."/>
        </authorList>
    </citation>
    <scope>NUCLEOTIDE SEQUENCE [LARGE SCALE GENOMIC DNA]</scope>
    <source>
        <strain evidence="1">SpSt-897</strain>
    </source>
</reference>
<name>A0A7C3UYW6_9BACT</name>
<dbReference type="AlphaFoldDB" id="A0A7C3UYW6"/>
<evidence type="ECO:0000313" key="1">
    <source>
        <dbReference type="EMBL" id="HGF33701.1"/>
    </source>
</evidence>
<gene>
    <name evidence="1" type="ORF">ENW96_04825</name>
</gene>
<sequence length="159" mass="16779">MPALTADDVTVTLLPEDVDFTQMLRKLCVVGIAFGDGSKTYPSGGIPLPDKGRFGMSKEIRFVSFAEPANAYVYRYDKDNHKLRIFYASHDLKFINGTGGAALGIDTTNAELEVNNTGGFTITGANAATKGGVLPAALVEVPTSHTPAATTLEALVLGE</sequence>
<organism evidence="1">
    <name type="scientific">Desulfobacca acetoxidans</name>
    <dbReference type="NCBI Taxonomy" id="60893"/>
    <lineage>
        <taxon>Bacteria</taxon>
        <taxon>Pseudomonadati</taxon>
        <taxon>Thermodesulfobacteriota</taxon>
        <taxon>Desulfobaccia</taxon>
        <taxon>Desulfobaccales</taxon>
        <taxon>Desulfobaccaceae</taxon>
        <taxon>Desulfobacca</taxon>
    </lineage>
</organism>
<dbReference type="EMBL" id="DTMF01000128">
    <property type="protein sequence ID" value="HGF33701.1"/>
    <property type="molecule type" value="Genomic_DNA"/>
</dbReference>